<feature type="non-terminal residue" evidence="2">
    <location>
        <position position="79"/>
    </location>
</feature>
<comment type="caution">
    <text evidence="2">The sequence shown here is derived from an EMBL/GenBank/DDBJ whole genome shotgun (WGS) entry which is preliminary data.</text>
</comment>
<feature type="compositionally biased region" description="Basic and acidic residues" evidence="1">
    <location>
        <begin position="25"/>
        <end position="52"/>
    </location>
</feature>
<proteinExistence type="predicted"/>
<dbReference type="Proteomes" id="UP000266841">
    <property type="component" value="Unassembled WGS sequence"/>
</dbReference>
<sequence>MVGLEAQANPEGPGADEEDNPSLDDPARIPDDTKEEKQNPEAVAHDHDDPTAKRSINSHYPARVGILQTLSLVLNAGLM</sequence>
<gene>
    <name evidence="2" type="ORF">THAOC_03229</name>
</gene>
<name>K0TD37_THAOC</name>
<evidence type="ECO:0000313" key="3">
    <source>
        <dbReference type="Proteomes" id="UP000266841"/>
    </source>
</evidence>
<evidence type="ECO:0000256" key="1">
    <source>
        <dbReference type="SAM" id="MobiDB-lite"/>
    </source>
</evidence>
<dbReference type="EMBL" id="AGNL01003151">
    <property type="protein sequence ID" value="EJK75059.1"/>
    <property type="molecule type" value="Genomic_DNA"/>
</dbReference>
<reference evidence="2 3" key="1">
    <citation type="journal article" date="2012" name="Genome Biol.">
        <title>Genome and low-iron response of an oceanic diatom adapted to chronic iron limitation.</title>
        <authorList>
            <person name="Lommer M."/>
            <person name="Specht M."/>
            <person name="Roy A.S."/>
            <person name="Kraemer L."/>
            <person name="Andreson R."/>
            <person name="Gutowska M.A."/>
            <person name="Wolf J."/>
            <person name="Bergner S.V."/>
            <person name="Schilhabel M.B."/>
            <person name="Klostermeier U.C."/>
            <person name="Beiko R.G."/>
            <person name="Rosenstiel P."/>
            <person name="Hippler M."/>
            <person name="Laroche J."/>
        </authorList>
    </citation>
    <scope>NUCLEOTIDE SEQUENCE [LARGE SCALE GENOMIC DNA]</scope>
    <source>
        <strain evidence="2 3">CCMP1005</strain>
    </source>
</reference>
<accession>K0TD37</accession>
<dbReference type="AlphaFoldDB" id="K0TD37"/>
<protein>
    <submittedName>
        <fullName evidence="2">Uncharacterized protein</fullName>
    </submittedName>
</protein>
<feature type="region of interest" description="Disordered" evidence="1">
    <location>
        <begin position="1"/>
        <end position="58"/>
    </location>
</feature>
<evidence type="ECO:0000313" key="2">
    <source>
        <dbReference type="EMBL" id="EJK75059.1"/>
    </source>
</evidence>
<keyword evidence="3" id="KW-1185">Reference proteome</keyword>
<organism evidence="2 3">
    <name type="scientific">Thalassiosira oceanica</name>
    <name type="common">Marine diatom</name>
    <dbReference type="NCBI Taxonomy" id="159749"/>
    <lineage>
        <taxon>Eukaryota</taxon>
        <taxon>Sar</taxon>
        <taxon>Stramenopiles</taxon>
        <taxon>Ochrophyta</taxon>
        <taxon>Bacillariophyta</taxon>
        <taxon>Coscinodiscophyceae</taxon>
        <taxon>Thalassiosirophycidae</taxon>
        <taxon>Thalassiosirales</taxon>
        <taxon>Thalassiosiraceae</taxon>
        <taxon>Thalassiosira</taxon>
    </lineage>
</organism>